<protein>
    <submittedName>
        <fullName evidence="1">Uncharacterized protein</fullName>
    </submittedName>
</protein>
<evidence type="ECO:0000313" key="1">
    <source>
        <dbReference type="EMBL" id="EGT55675.1"/>
    </source>
</evidence>
<dbReference type="Proteomes" id="UP000008068">
    <property type="component" value="Unassembled WGS sequence"/>
</dbReference>
<dbReference type="InParanoid" id="G0N9C1"/>
<accession>G0N9C1</accession>
<proteinExistence type="predicted"/>
<keyword evidence="2" id="KW-1185">Reference proteome</keyword>
<dbReference type="AlphaFoldDB" id="G0N9C1"/>
<dbReference type="EMBL" id="GL379852">
    <property type="protein sequence ID" value="EGT55675.1"/>
    <property type="molecule type" value="Genomic_DNA"/>
</dbReference>
<name>G0N9C1_CAEBE</name>
<gene>
    <name evidence="1" type="ORF">CAEBREN_32317</name>
</gene>
<dbReference type="HOGENOM" id="CLU_2887839_0_0_1"/>
<organism evidence="2">
    <name type="scientific">Caenorhabditis brenneri</name>
    <name type="common">Nematode worm</name>
    <dbReference type="NCBI Taxonomy" id="135651"/>
    <lineage>
        <taxon>Eukaryota</taxon>
        <taxon>Metazoa</taxon>
        <taxon>Ecdysozoa</taxon>
        <taxon>Nematoda</taxon>
        <taxon>Chromadorea</taxon>
        <taxon>Rhabditida</taxon>
        <taxon>Rhabditina</taxon>
        <taxon>Rhabditomorpha</taxon>
        <taxon>Rhabditoidea</taxon>
        <taxon>Rhabditidae</taxon>
        <taxon>Peloderinae</taxon>
        <taxon>Caenorhabditis</taxon>
    </lineage>
</organism>
<reference evidence="2" key="1">
    <citation type="submission" date="2011-07" db="EMBL/GenBank/DDBJ databases">
        <authorList>
            <consortium name="Caenorhabditis brenneri Sequencing and Analysis Consortium"/>
            <person name="Wilson R.K."/>
        </authorList>
    </citation>
    <scope>NUCLEOTIDE SEQUENCE [LARGE SCALE GENOMIC DNA]</scope>
    <source>
        <strain evidence="2">PB2801</strain>
    </source>
</reference>
<sequence>MKDKKKENDDWDERHKSLFSMLIRFHFDPRIQEEETLQNTTRIMIRVTKKLADEAMESREYWK</sequence>
<evidence type="ECO:0000313" key="2">
    <source>
        <dbReference type="Proteomes" id="UP000008068"/>
    </source>
</evidence>